<dbReference type="AlphaFoldDB" id="Q8LQN3"/>
<protein>
    <submittedName>
        <fullName evidence="2">Uncharacterized protein</fullName>
    </submittedName>
</protein>
<dbReference type="EMBL" id="AP003406">
    <property type="protein sequence ID" value="BAB92582.1"/>
    <property type="molecule type" value="Genomic_DNA"/>
</dbReference>
<feature type="compositionally biased region" description="Polar residues" evidence="1">
    <location>
        <begin position="70"/>
        <end position="88"/>
    </location>
</feature>
<evidence type="ECO:0000256" key="1">
    <source>
        <dbReference type="SAM" id="MobiDB-lite"/>
    </source>
</evidence>
<accession>Q8LQN3</accession>
<proteinExistence type="predicted"/>
<feature type="region of interest" description="Disordered" evidence="1">
    <location>
        <begin position="53"/>
        <end position="90"/>
    </location>
</feature>
<sequence>MKFLAWAWPAVLHMGLMQPLHRKFIVLDKAKSIDSRPDWMSHPSPYTLSLPPSPAGHQNAIGSPPAFPAPSTSRCTGRSSNSLTNTIDAATRLERSLRRPRQRRAWAPRHELARMPPYPPPPHACRHCQQWQSGAWIWRKRKGEKGGCDLTIATLFSTVTELVAYDTMDALFTMMSFDDGFHGSFPLLPPHNSTGVWCPPSPCFSATTRRERRAGLILSVRPI</sequence>
<gene>
    <name evidence="2" type="primary">B1070A12.14</name>
</gene>
<evidence type="ECO:0000313" key="2">
    <source>
        <dbReference type="EMBL" id="BAB92582.1"/>
    </source>
</evidence>
<dbReference type="Proteomes" id="UP000817658">
    <property type="component" value="Chromosome 1"/>
</dbReference>
<organism evidence="2">
    <name type="scientific">Oryza sativa subsp. japonica</name>
    <name type="common">Rice</name>
    <dbReference type="NCBI Taxonomy" id="39947"/>
    <lineage>
        <taxon>Eukaryota</taxon>
        <taxon>Viridiplantae</taxon>
        <taxon>Streptophyta</taxon>
        <taxon>Embryophyta</taxon>
        <taxon>Tracheophyta</taxon>
        <taxon>Spermatophyta</taxon>
        <taxon>Magnoliopsida</taxon>
        <taxon>Liliopsida</taxon>
        <taxon>Poales</taxon>
        <taxon>Poaceae</taxon>
        <taxon>BOP clade</taxon>
        <taxon>Oryzoideae</taxon>
        <taxon>Oryzeae</taxon>
        <taxon>Oryzinae</taxon>
        <taxon>Oryza</taxon>
        <taxon>Oryza sativa</taxon>
    </lineage>
</organism>
<reference evidence="2" key="1">
    <citation type="journal article" date="2002" name="Nature">
        <title>The genome sequence and structure of rice chromosome 1.</title>
        <authorList>
            <person name="Sasaki T."/>
            <person name="Matsumoto T."/>
            <person name="Yamamoto K."/>
            <person name="Sakata K."/>
            <person name="Baba T."/>
            <person name="Katayose Y."/>
            <person name="Wu J."/>
            <person name="Niimura Y."/>
            <person name="Cheng Z."/>
            <person name="Nagamura Y."/>
            <person name="Antonio B.A."/>
            <person name="Kanamori H."/>
            <person name="Hosokawa S."/>
            <person name="Masukawa M."/>
            <person name="Arikawa K."/>
            <person name="Chiden Y."/>
            <person name="Hayashi M."/>
            <person name="Okamoto M."/>
            <person name="Ando T."/>
            <person name="Aoki H."/>
            <person name="Arita K."/>
            <person name="Hamada M."/>
            <person name="Harada C."/>
            <person name="Hijishita S."/>
            <person name="Honda M."/>
            <person name="Ichikawa Y."/>
            <person name="Idonuma A."/>
            <person name="Iijima M."/>
            <person name="Ikeda M."/>
            <person name="Ikeno M."/>
            <person name="Itoh S."/>
            <person name="Itoh T."/>
            <person name="Itoh Y."/>
            <person name="Itoh Y."/>
            <person name="Iwabuchi A."/>
            <person name="Kamiya K."/>
            <person name="Karasawa W."/>
            <person name="Katagiri S."/>
            <person name="Kikuta A."/>
            <person name="Kobayashi N."/>
            <person name="Kono I."/>
            <person name="Machita K."/>
            <person name="Maehara T."/>
            <person name="Mizuno H."/>
            <person name="Mizubayashi T."/>
            <person name="Mukai Y."/>
            <person name="Nagasaki H."/>
            <person name="Nakashima M."/>
            <person name="Nakama Y."/>
            <person name="Nakamichi Y."/>
            <person name="Nakamura M."/>
            <person name="Namiki N."/>
            <person name="Negishi M."/>
            <person name="Ohta I."/>
            <person name="Ono N."/>
            <person name="Saji S."/>
            <person name="Sakai K."/>
            <person name="Shibata M."/>
            <person name="Shimokawa T."/>
            <person name="Shomura A."/>
            <person name="Song J."/>
            <person name="Takazaki Y."/>
            <person name="Terasawa K."/>
            <person name="Tsuji K."/>
            <person name="Waki K."/>
            <person name="Yamagata H."/>
            <person name="Yamane H."/>
            <person name="Yoshiki S."/>
            <person name="Yoshihara R."/>
            <person name="Yukawa K."/>
            <person name="Zhong H."/>
            <person name="Iwama H."/>
            <person name="Endo T."/>
            <person name="Ito H."/>
            <person name="Hahn J.H."/>
            <person name="Kim H.I."/>
            <person name="Eun M.Y."/>
            <person name="Yano M."/>
            <person name="Jiang J."/>
            <person name="Gojobori T."/>
        </authorList>
    </citation>
    <scope>NUCLEOTIDE SEQUENCE [LARGE SCALE GENOMIC DNA]</scope>
</reference>
<name>Q8LQN3_ORYSJ</name>